<reference evidence="3 4" key="1">
    <citation type="submission" date="2021-02" db="EMBL/GenBank/DDBJ databases">
        <title>De Novo genome assembly of isolated myxobacteria.</title>
        <authorList>
            <person name="Stevens D.C."/>
        </authorList>
    </citation>
    <scope>NUCLEOTIDE SEQUENCE [LARGE SCALE GENOMIC DNA]</scope>
    <source>
        <strain evidence="3 4">SCHIC003</strain>
    </source>
</reference>
<evidence type="ECO:0000256" key="1">
    <source>
        <dbReference type="ARBA" id="ARBA00023002"/>
    </source>
</evidence>
<dbReference type="InterPro" id="IPR036291">
    <property type="entry name" value="NAD(P)-bd_dom_sf"/>
</dbReference>
<evidence type="ECO:0000313" key="3">
    <source>
        <dbReference type="EMBL" id="QSQ15443.1"/>
    </source>
</evidence>
<dbReference type="SUPFAM" id="SSF51735">
    <property type="entry name" value="NAD(P)-binding Rossmann-fold domains"/>
    <property type="match status" value="1"/>
</dbReference>
<dbReference type="RefSeq" id="WP_206717146.1">
    <property type="nucleotide sequence ID" value="NZ_CP071091.1"/>
</dbReference>
<dbReference type="InterPro" id="IPR020843">
    <property type="entry name" value="ER"/>
</dbReference>
<dbReference type="SMART" id="SM00829">
    <property type="entry name" value="PKS_ER"/>
    <property type="match status" value="1"/>
</dbReference>
<proteinExistence type="predicted"/>
<gene>
    <name evidence="3" type="ORF">JY572_05045</name>
</gene>
<name>A0ABX7NGJ5_9BACT</name>
<dbReference type="Pfam" id="PF13602">
    <property type="entry name" value="ADH_zinc_N_2"/>
    <property type="match status" value="1"/>
</dbReference>
<dbReference type="InterPro" id="IPR002364">
    <property type="entry name" value="Quin_OxRdtase/zeta-crystal_CS"/>
</dbReference>
<dbReference type="Gene3D" id="3.90.180.10">
    <property type="entry name" value="Medium-chain alcohol dehydrogenases, catalytic domain"/>
    <property type="match status" value="1"/>
</dbReference>
<accession>A0ABX7NGJ5</accession>
<keyword evidence="4" id="KW-1185">Reference proteome</keyword>
<dbReference type="Proteomes" id="UP000663090">
    <property type="component" value="Chromosome"/>
</dbReference>
<keyword evidence="1" id="KW-0560">Oxidoreductase</keyword>
<feature type="domain" description="Enoyl reductase (ER)" evidence="2">
    <location>
        <begin position="32"/>
        <end position="329"/>
    </location>
</feature>
<dbReference type="CDD" id="cd08267">
    <property type="entry name" value="MDR1"/>
    <property type="match status" value="1"/>
</dbReference>
<dbReference type="InterPro" id="IPR011032">
    <property type="entry name" value="GroES-like_sf"/>
</dbReference>
<dbReference type="Gene3D" id="3.40.50.720">
    <property type="entry name" value="NAD(P)-binding Rossmann-like Domain"/>
    <property type="match status" value="1"/>
</dbReference>
<dbReference type="PANTHER" id="PTHR11695">
    <property type="entry name" value="ALCOHOL DEHYDROGENASE RELATED"/>
    <property type="match status" value="1"/>
</dbReference>
<evidence type="ECO:0000259" key="2">
    <source>
        <dbReference type="SMART" id="SM00829"/>
    </source>
</evidence>
<dbReference type="InterPro" id="IPR050700">
    <property type="entry name" value="YIM1/Zinc_Alcohol_DH_Fams"/>
</dbReference>
<dbReference type="EMBL" id="CP071091">
    <property type="protein sequence ID" value="QSQ15443.1"/>
    <property type="molecule type" value="Genomic_DNA"/>
</dbReference>
<protein>
    <submittedName>
        <fullName evidence="3">NAD(P)-dependent alcohol dehydrogenase</fullName>
    </submittedName>
</protein>
<dbReference type="Pfam" id="PF08240">
    <property type="entry name" value="ADH_N"/>
    <property type="match status" value="1"/>
</dbReference>
<dbReference type="PROSITE" id="PS01162">
    <property type="entry name" value="QOR_ZETA_CRYSTAL"/>
    <property type="match status" value="1"/>
</dbReference>
<evidence type="ECO:0000313" key="4">
    <source>
        <dbReference type="Proteomes" id="UP000663090"/>
    </source>
</evidence>
<organism evidence="3 4">
    <name type="scientific">Myxococcus landrumensis</name>
    <dbReference type="NCBI Taxonomy" id="2813577"/>
    <lineage>
        <taxon>Bacteria</taxon>
        <taxon>Pseudomonadati</taxon>
        <taxon>Myxococcota</taxon>
        <taxon>Myxococcia</taxon>
        <taxon>Myxococcales</taxon>
        <taxon>Cystobacterineae</taxon>
        <taxon>Myxococcaceae</taxon>
        <taxon>Myxococcus</taxon>
    </lineage>
</organism>
<dbReference type="SUPFAM" id="SSF50129">
    <property type="entry name" value="GroES-like"/>
    <property type="match status" value="1"/>
</dbReference>
<sequence>MEANTRPLIEETRQAQGPTPQEMNAIALEQHGPPEVLRVRRLPVPALQDKGVLVRVHATAVSPGDCRRRASAPARGEQRGPKCVGLDVAGEVVSVGGAVTHLRPGERVYGFSMRSVASAEYALLSGSAMAAIPASLTFQQAAAVPLSATTALQALRDVAKVKPGERVLVVGASGGVGTFAVQLARILGADVTGVCSSRHVALVRELGASQVLDHAQTDFTRASERYDVVLNTTFARSFLACRRVLVRTGRYVTVAHPAPQLDRMLSPLLPGPRFLTASVTPRGDDLRQLSAWIDSGQLRPVVSEVFPATRFADAHRACEAGRTGGKLVVDMESLNQAGAPN</sequence>
<dbReference type="InterPro" id="IPR013154">
    <property type="entry name" value="ADH-like_N"/>
</dbReference>
<dbReference type="PANTHER" id="PTHR11695:SF294">
    <property type="entry name" value="RETICULON-4-INTERACTING PROTEIN 1, MITOCHONDRIAL"/>
    <property type="match status" value="1"/>
</dbReference>